<evidence type="ECO:0000313" key="2">
    <source>
        <dbReference type="EMBL" id="ABT16652.1"/>
    </source>
</evidence>
<evidence type="ECO:0000256" key="1">
    <source>
        <dbReference type="SAM" id="MobiDB-lite"/>
    </source>
</evidence>
<proteinExistence type="predicted"/>
<organism evidence="2 3">
    <name type="scientific">Chlorovirus heliozoae</name>
    <dbReference type="NCBI Taxonomy" id="322019"/>
    <lineage>
        <taxon>Viruses</taxon>
        <taxon>Varidnaviria</taxon>
        <taxon>Bamfordvirae</taxon>
        <taxon>Nucleocytoviricota</taxon>
        <taxon>Megaviricetes</taxon>
        <taxon>Algavirales</taxon>
        <taxon>Phycodnaviridae</taxon>
        <taxon>Chlorovirus</taxon>
    </lineage>
</organism>
<feature type="compositionally biased region" description="Basic residues" evidence="1">
    <location>
        <begin position="36"/>
        <end position="50"/>
    </location>
</feature>
<dbReference type="KEGG" id="vg:5470809"/>
<dbReference type="RefSeq" id="YP_001426999.1">
    <property type="nucleotide sequence ID" value="NC_008724.1"/>
</dbReference>
<reference evidence="2 3" key="1">
    <citation type="submission" date="2006-09" db="EMBL/GenBank/DDBJ databases">
        <title>Sequence and annotation of the 288-kb ATCV-1 virus that infects an endosymbiotic Chlorella strain of the heliozoon Acanthocystis turfacea.</title>
        <authorList>
            <person name="Fitzgerald L.A."/>
            <person name="Graves M.V."/>
            <person name="Li X."/>
            <person name="Pfitzner A.J.P."/>
            <person name="Hartigan J."/>
            <person name="Van Etten J.L."/>
        </authorList>
    </citation>
    <scope>NUCLEOTIDE SEQUENCE [LARGE SCALE GENOMIC DNA]</scope>
    <source>
        <strain evidence="2 3">ATCV-1</strain>
    </source>
</reference>
<keyword evidence="3" id="KW-1185">Reference proteome</keyword>
<evidence type="ECO:0000313" key="3">
    <source>
        <dbReference type="Proteomes" id="UP000202420"/>
    </source>
</evidence>
<gene>
    <name evidence="2" type="primary">z518R</name>
    <name evidence="2" type="ORF">ATCV1_z518R</name>
</gene>
<name>A7K9C8_9PHYC</name>
<dbReference type="GeneID" id="5470809"/>
<feature type="region of interest" description="Disordered" evidence="1">
    <location>
        <begin position="24"/>
        <end position="50"/>
    </location>
</feature>
<dbReference type="EMBL" id="EF101928">
    <property type="protein sequence ID" value="ABT16652.1"/>
    <property type="molecule type" value="Genomic_DNA"/>
</dbReference>
<dbReference type="Proteomes" id="UP000202420">
    <property type="component" value="Segment"/>
</dbReference>
<sequence length="82" mass="10008">MMLRGSKMERFLSFLRRIGSSKTCSRTLRKPPPPQKHSRHCKRPRTRLSRQTRRYRGRNKTCLFTIRPEIPLRQTPPTRYRR</sequence>
<protein>
    <submittedName>
        <fullName evidence="2">Uncharacterized protein z518R</fullName>
    </submittedName>
</protein>
<accession>A7K9C8</accession>